<accession>A0A4Y2GG02</accession>
<dbReference type="InterPro" id="IPR001734">
    <property type="entry name" value="Na/solute_symporter"/>
</dbReference>
<dbReference type="AlphaFoldDB" id="A0A4Y2GG02"/>
<feature type="transmembrane region" description="Helical" evidence="12">
    <location>
        <begin position="126"/>
        <end position="150"/>
    </location>
</feature>
<keyword evidence="7" id="KW-0915">Sodium</keyword>
<feature type="transmembrane region" description="Helical" evidence="12">
    <location>
        <begin position="157"/>
        <end position="175"/>
    </location>
</feature>
<keyword evidence="4" id="KW-1003">Cell membrane</keyword>
<keyword evidence="8" id="KW-0406">Ion transport</keyword>
<dbReference type="GO" id="GO:0006814">
    <property type="term" value="P:sodium ion transport"/>
    <property type="evidence" value="ECO:0007669"/>
    <property type="project" value="UniProtKB-KW"/>
</dbReference>
<dbReference type="PANTHER" id="PTHR42985">
    <property type="entry name" value="SODIUM-COUPLED MONOCARBOXYLATE TRANSPORTER"/>
    <property type="match status" value="1"/>
</dbReference>
<evidence type="ECO:0000256" key="8">
    <source>
        <dbReference type="ARBA" id="ARBA00023065"/>
    </source>
</evidence>
<dbReference type="Pfam" id="PF00474">
    <property type="entry name" value="SSF"/>
    <property type="match status" value="1"/>
</dbReference>
<evidence type="ECO:0000256" key="4">
    <source>
        <dbReference type="ARBA" id="ARBA00022475"/>
    </source>
</evidence>
<keyword evidence="14" id="KW-1185">Reference proteome</keyword>
<evidence type="ECO:0000256" key="6">
    <source>
        <dbReference type="ARBA" id="ARBA00022989"/>
    </source>
</evidence>
<dbReference type="EMBL" id="BGPR01001338">
    <property type="protein sequence ID" value="GBM51468.1"/>
    <property type="molecule type" value="Genomic_DNA"/>
</dbReference>
<gene>
    <name evidence="13" type="primary">slc5a8_5</name>
    <name evidence="13" type="ORF">AVEN_197029_1</name>
</gene>
<evidence type="ECO:0000313" key="13">
    <source>
        <dbReference type="EMBL" id="GBM51468.1"/>
    </source>
</evidence>
<reference evidence="13 14" key="1">
    <citation type="journal article" date="2019" name="Sci. Rep.">
        <title>Orb-weaving spider Araneus ventricosus genome elucidates the spidroin gene catalogue.</title>
        <authorList>
            <person name="Kono N."/>
            <person name="Nakamura H."/>
            <person name="Ohtoshi R."/>
            <person name="Moran D.A.P."/>
            <person name="Shinohara A."/>
            <person name="Yoshida Y."/>
            <person name="Fujiwara M."/>
            <person name="Mori M."/>
            <person name="Tomita M."/>
            <person name="Arakawa K."/>
        </authorList>
    </citation>
    <scope>NUCLEOTIDE SEQUENCE [LARGE SCALE GENOMIC DNA]</scope>
</reference>
<proteinExistence type="inferred from homology"/>
<evidence type="ECO:0000256" key="9">
    <source>
        <dbReference type="ARBA" id="ARBA00023136"/>
    </source>
</evidence>
<feature type="transmembrane region" description="Helical" evidence="12">
    <location>
        <begin position="233"/>
        <end position="253"/>
    </location>
</feature>
<evidence type="ECO:0000256" key="10">
    <source>
        <dbReference type="ARBA" id="ARBA00023201"/>
    </source>
</evidence>
<evidence type="ECO:0000256" key="7">
    <source>
        <dbReference type="ARBA" id="ARBA00023053"/>
    </source>
</evidence>
<sequence length="294" mass="32045">MAFLTTTVGLALFAVFRNCDPLNEKSGIGLTKADQIVPYYIVSRLISYPGLVGLCISGILCASISSLSSALNSLSTVFVEDFINTSFPSHPKASGLKLNALAKALVIMHGISIIGLAFMTSRFMSVLQAVIVLDGMVLGPTLGVYILGVFTERSNELGVLIGLTIAALSSAWFGLGTSLFGNTYEGLPFHNEDCISEQSNVTDYSYSSLHLKSEATNSTLSVDMMRYFPMYRISYIWTYCIGVILTILIGYIISRIIDCQKKPATVDPKLLCPLVKSRHSQIPKDNEMHSQTIR</sequence>
<protein>
    <submittedName>
        <fullName evidence="13">Sodium-coupled monocarboxylate transporter 1</fullName>
    </submittedName>
</protein>
<dbReference type="OrthoDB" id="6132759at2759"/>
<dbReference type="GO" id="GO:0015293">
    <property type="term" value="F:symporter activity"/>
    <property type="evidence" value="ECO:0007669"/>
    <property type="project" value="TreeGrafter"/>
</dbReference>
<evidence type="ECO:0000256" key="2">
    <source>
        <dbReference type="ARBA" id="ARBA00006434"/>
    </source>
</evidence>
<keyword evidence="6 12" id="KW-1133">Transmembrane helix</keyword>
<feature type="transmembrane region" description="Helical" evidence="12">
    <location>
        <begin position="41"/>
        <end position="64"/>
    </location>
</feature>
<keyword evidence="10" id="KW-0739">Sodium transport</keyword>
<dbReference type="GO" id="GO:0005886">
    <property type="term" value="C:plasma membrane"/>
    <property type="evidence" value="ECO:0007669"/>
    <property type="project" value="UniProtKB-SubCell"/>
</dbReference>
<name>A0A4Y2GG02_ARAVE</name>
<dbReference type="InterPro" id="IPR038377">
    <property type="entry name" value="Na/Glc_symporter_sf"/>
</dbReference>
<dbReference type="Gene3D" id="1.20.1730.10">
    <property type="entry name" value="Sodium/glucose cotransporter"/>
    <property type="match status" value="1"/>
</dbReference>
<evidence type="ECO:0000313" key="14">
    <source>
        <dbReference type="Proteomes" id="UP000499080"/>
    </source>
</evidence>
<comment type="caution">
    <text evidence="13">The sequence shown here is derived from an EMBL/GenBank/DDBJ whole genome shotgun (WGS) entry which is preliminary data.</text>
</comment>
<evidence type="ECO:0000256" key="12">
    <source>
        <dbReference type="SAM" id="Phobius"/>
    </source>
</evidence>
<evidence type="ECO:0000256" key="11">
    <source>
        <dbReference type="RuleBase" id="RU362091"/>
    </source>
</evidence>
<dbReference type="Proteomes" id="UP000499080">
    <property type="component" value="Unassembled WGS sequence"/>
</dbReference>
<organism evidence="13 14">
    <name type="scientific">Araneus ventricosus</name>
    <name type="common">Orbweaver spider</name>
    <name type="synonym">Epeira ventricosa</name>
    <dbReference type="NCBI Taxonomy" id="182803"/>
    <lineage>
        <taxon>Eukaryota</taxon>
        <taxon>Metazoa</taxon>
        <taxon>Ecdysozoa</taxon>
        <taxon>Arthropoda</taxon>
        <taxon>Chelicerata</taxon>
        <taxon>Arachnida</taxon>
        <taxon>Araneae</taxon>
        <taxon>Araneomorphae</taxon>
        <taxon>Entelegynae</taxon>
        <taxon>Araneoidea</taxon>
        <taxon>Araneidae</taxon>
        <taxon>Araneus</taxon>
    </lineage>
</organism>
<evidence type="ECO:0000256" key="1">
    <source>
        <dbReference type="ARBA" id="ARBA00004651"/>
    </source>
</evidence>
<evidence type="ECO:0000256" key="5">
    <source>
        <dbReference type="ARBA" id="ARBA00022692"/>
    </source>
</evidence>
<dbReference type="PROSITE" id="PS50283">
    <property type="entry name" value="NA_SOLUT_SYMP_3"/>
    <property type="match status" value="1"/>
</dbReference>
<comment type="subcellular location">
    <subcellularLocation>
        <location evidence="1">Cell membrane</location>
        <topology evidence="1">Multi-pass membrane protein</topology>
    </subcellularLocation>
</comment>
<comment type="similarity">
    <text evidence="2 11">Belongs to the sodium:solute symporter (SSF) (TC 2.A.21) family.</text>
</comment>
<keyword evidence="9 12" id="KW-0472">Membrane</keyword>
<feature type="transmembrane region" description="Helical" evidence="12">
    <location>
        <begin position="100"/>
        <end position="120"/>
    </location>
</feature>
<dbReference type="PANTHER" id="PTHR42985:SF40">
    <property type="entry name" value="LD47995P-RELATED"/>
    <property type="match status" value="1"/>
</dbReference>
<keyword evidence="3" id="KW-0813">Transport</keyword>
<dbReference type="InterPro" id="IPR051163">
    <property type="entry name" value="Sodium:Solute_Symporter_SSF"/>
</dbReference>
<evidence type="ECO:0000256" key="3">
    <source>
        <dbReference type="ARBA" id="ARBA00022448"/>
    </source>
</evidence>
<keyword evidence="5 12" id="KW-0812">Transmembrane</keyword>